<dbReference type="EMBL" id="OKQU01000001">
    <property type="protein sequence ID" value="SPE06978.1"/>
    <property type="molecule type" value="Genomic_DNA"/>
</dbReference>
<dbReference type="RefSeq" id="WP_072613476.1">
    <property type="nucleotide sequence ID" value="NZ_AP017935.1"/>
</dbReference>
<dbReference type="Proteomes" id="UP000237923">
    <property type="component" value="Unassembled WGS sequence"/>
</dbReference>
<keyword evidence="8" id="KW-1185">Reference proteome</keyword>
<accession>A0A2N9K8R4</accession>
<dbReference type="SMART" id="SM00342">
    <property type="entry name" value="HTH_ARAC"/>
    <property type="match status" value="1"/>
</dbReference>
<organism evidence="6 7">
    <name type="scientific">Leuconostoc suionicum</name>
    <dbReference type="NCBI Taxonomy" id="1511761"/>
    <lineage>
        <taxon>Bacteria</taxon>
        <taxon>Bacillati</taxon>
        <taxon>Bacillota</taxon>
        <taxon>Bacilli</taxon>
        <taxon>Lactobacillales</taxon>
        <taxon>Lactobacillaceae</taxon>
        <taxon>Leuconostoc</taxon>
    </lineage>
</organism>
<dbReference type="GeneID" id="99673957"/>
<name>A0A2N9K8R4_9LACO</name>
<dbReference type="PANTHER" id="PTHR43280">
    <property type="entry name" value="ARAC-FAMILY TRANSCRIPTIONAL REGULATOR"/>
    <property type="match status" value="1"/>
</dbReference>
<dbReference type="Gene3D" id="1.10.10.60">
    <property type="entry name" value="Homeodomain-like"/>
    <property type="match status" value="2"/>
</dbReference>
<dbReference type="InterPro" id="IPR018060">
    <property type="entry name" value="HTH_AraC"/>
</dbReference>
<evidence type="ECO:0000313" key="8">
    <source>
        <dbReference type="Proteomes" id="UP000239237"/>
    </source>
</evidence>
<dbReference type="Pfam" id="PF12833">
    <property type="entry name" value="HTH_18"/>
    <property type="match status" value="1"/>
</dbReference>
<evidence type="ECO:0000313" key="5">
    <source>
        <dbReference type="EMBL" id="SPD91699.1"/>
    </source>
</evidence>
<dbReference type="KEGG" id="lsu:A6B45_04070"/>
<dbReference type="InterPro" id="IPR011051">
    <property type="entry name" value="RmlC_Cupin_sf"/>
</dbReference>
<dbReference type="InterPro" id="IPR009057">
    <property type="entry name" value="Homeodomain-like_sf"/>
</dbReference>
<dbReference type="GO" id="GO:0043565">
    <property type="term" value="F:sequence-specific DNA binding"/>
    <property type="evidence" value="ECO:0007669"/>
    <property type="project" value="InterPro"/>
</dbReference>
<gene>
    <name evidence="6" type="primary">btr_2</name>
    <name evidence="5" type="ORF">LES8486_00683</name>
    <name evidence="6" type="ORF">LES9216_00830</name>
</gene>
<reference evidence="6 7" key="2">
    <citation type="submission" date="2018-02" db="EMBL/GenBank/DDBJ databases">
        <authorList>
            <person name="Cohen D.B."/>
            <person name="Kent A.D."/>
        </authorList>
    </citation>
    <scope>NUCLEOTIDE SEQUENCE [LARGE SCALE GENOMIC DNA]</scope>
    <source>
        <strain evidence="6 7">CECT 9216</strain>
    </source>
</reference>
<dbReference type="InterPro" id="IPR018062">
    <property type="entry name" value="HTH_AraC-typ_CS"/>
</dbReference>
<evidence type="ECO:0000313" key="7">
    <source>
        <dbReference type="Proteomes" id="UP000237923"/>
    </source>
</evidence>
<dbReference type="SUPFAM" id="SSF46689">
    <property type="entry name" value="Homeodomain-like"/>
    <property type="match status" value="1"/>
</dbReference>
<dbReference type="InterPro" id="IPR003313">
    <property type="entry name" value="AraC-bd"/>
</dbReference>
<evidence type="ECO:0000256" key="2">
    <source>
        <dbReference type="ARBA" id="ARBA00023125"/>
    </source>
</evidence>
<dbReference type="Pfam" id="PF02311">
    <property type="entry name" value="AraC_binding"/>
    <property type="match status" value="1"/>
</dbReference>
<dbReference type="AlphaFoldDB" id="A0A2N9K8R4"/>
<keyword evidence="1" id="KW-0805">Transcription regulation</keyword>
<dbReference type="EMBL" id="OKQR01000001">
    <property type="protein sequence ID" value="SPD91699.1"/>
    <property type="molecule type" value="Genomic_DNA"/>
</dbReference>
<dbReference type="PROSITE" id="PS01124">
    <property type="entry name" value="HTH_ARAC_FAMILY_2"/>
    <property type="match status" value="1"/>
</dbReference>
<evidence type="ECO:0000256" key="3">
    <source>
        <dbReference type="ARBA" id="ARBA00023163"/>
    </source>
</evidence>
<dbReference type="PROSITE" id="PS00041">
    <property type="entry name" value="HTH_ARAC_FAMILY_1"/>
    <property type="match status" value="1"/>
</dbReference>
<evidence type="ECO:0000313" key="6">
    <source>
        <dbReference type="EMBL" id="SPE06978.1"/>
    </source>
</evidence>
<dbReference type="InterPro" id="IPR014710">
    <property type="entry name" value="RmlC-like_jellyroll"/>
</dbReference>
<feature type="domain" description="HTH araC/xylS-type" evidence="4">
    <location>
        <begin position="193"/>
        <end position="296"/>
    </location>
</feature>
<evidence type="ECO:0000256" key="1">
    <source>
        <dbReference type="ARBA" id="ARBA00023015"/>
    </source>
</evidence>
<dbReference type="Gene3D" id="2.60.120.10">
    <property type="entry name" value="Jelly Rolls"/>
    <property type="match status" value="1"/>
</dbReference>
<dbReference type="PANTHER" id="PTHR43280:SF28">
    <property type="entry name" value="HTH-TYPE TRANSCRIPTIONAL ACTIVATOR RHAS"/>
    <property type="match status" value="1"/>
</dbReference>
<keyword evidence="3" id="KW-0804">Transcription</keyword>
<reference evidence="5 8" key="1">
    <citation type="submission" date="2018-02" db="EMBL/GenBank/DDBJ databases">
        <authorList>
            <person name="Rodrigo-Torres L."/>
            <person name="Arahal R. D."/>
            <person name="Lucena T."/>
        </authorList>
    </citation>
    <scope>NUCLEOTIDE SEQUENCE [LARGE SCALE GENOMIC DNA]</scope>
    <source>
        <strain evidence="5 8">CECT 8486</strain>
    </source>
</reference>
<protein>
    <submittedName>
        <fullName evidence="6">HTH-type transcriptional activator Btr</fullName>
    </submittedName>
</protein>
<evidence type="ECO:0000259" key="4">
    <source>
        <dbReference type="PROSITE" id="PS01124"/>
    </source>
</evidence>
<keyword evidence="2" id="KW-0238">DNA-binding</keyword>
<proteinExistence type="predicted"/>
<dbReference type="Proteomes" id="UP000239237">
    <property type="component" value="Unassembled WGS sequence"/>
</dbReference>
<dbReference type="SUPFAM" id="SSF51182">
    <property type="entry name" value="RmlC-like cupins"/>
    <property type="match status" value="1"/>
</dbReference>
<dbReference type="GO" id="GO:0003700">
    <property type="term" value="F:DNA-binding transcription factor activity"/>
    <property type="evidence" value="ECO:0007669"/>
    <property type="project" value="InterPro"/>
</dbReference>
<sequence>MKSFEKKELQGSIRLPALDWNISFFGGHQQDIKPGWHYPSERHLAFEVFYVVEGAINVTAFDNTIRLESGDIMVLYPNVWHETTSLTNTTYFNFHFNLDDERFVTNLINQGILNFPNGSLKNIPLIKSLDKLRDVLNKNMAYNFKDELKLHVLLSDFIFQLFSSEVLEHTSLNSSQLKIASSIAYGIRTTLQKNIHSYFNEDFIVSDHSSRLSIDKIYSDLKISPSYGGEVFRKIYGYAPRQYLTKLKIAQAKRLLQMPDLSVINISEALGYQDPAHFSRQFKKWTENTPYQYRKNHQ</sequence>